<feature type="region of interest" description="Disordered" evidence="1">
    <location>
        <begin position="521"/>
        <end position="571"/>
    </location>
</feature>
<dbReference type="VEuPathDB" id="AmoebaDB:EIN_155210"/>
<dbReference type="RefSeq" id="XP_004258185.1">
    <property type="nucleotide sequence ID" value="XM_004258137.1"/>
</dbReference>
<evidence type="ECO:0000313" key="2">
    <source>
        <dbReference type="EMBL" id="ELP91414.1"/>
    </source>
</evidence>
<proteinExistence type="predicted"/>
<sequence>MSKVQLECVFLKNVLFYLPTLVDISCFEEVCKKCSMAIATVFINPFKLTQFYSFNKIIKIFPKLQTYYCSKLYNPPKKQFANEIPLMEIGELDECCNFGIFSTNWFAGKVRKMRVTKTLYTRVTKNYLLYTNLKIVSIDIARISKSFLVVQLPPVVSVLMSMKTIEKMTIYISNFYDVAGCLNLLKTHNNPTCQYTIVSRNIYDKYAFHYMQTMDYSILEHLQRNVHVYLGTLDAGKDYYLNVQKEDYNVSFKKRLPTFTKLNNNVGAKEPLTLQEMIDYIINNEVHKVSFKGTRQTKKELSLGVLKWVTDITLKLVVNDFSIPKYTKRLCLQKCRIKVFGDKVNLKTLIIHDSFIQGDLNIDEMSVFDMRKSSYNGKLLNNRQEQNYFELNRIEFLSYFSSTFYNVIGLKINESVTVNITFEMLIDRGGKLILKYINNMGLELDFSCFNFTTVELESCNFKSFKLGEVSKSVTFKDLKQAIICLRQPQINNRIEEVVIHSAKNVFKNGLVCDNFKWENEDKNDTESEQDDQDDLIKGIDHIDSSEESSEDSESEPKKKKKAVKKAPKPKK</sequence>
<dbReference type="GeneID" id="14890212"/>
<name>A0A0A1U948_ENTIV</name>
<keyword evidence="3" id="KW-1185">Reference proteome</keyword>
<dbReference type="AlphaFoldDB" id="A0A0A1U948"/>
<dbReference type="Proteomes" id="UP000014680">
    <property type="component" value="Unassembled WGS sequence"/>
</dbReference>
<dbReference type="KEGG" id="eiv:EIN_155210"/>
<dbReference type="OrthoDB" id="28191at2759"/>
<feature type="compositionally biased region" description="Basic and acidic residues" evidence="1">
    <location>
        <begin position="534"/>
        <end position="544"/>
    </location>
</feature>
<organism evidence="2 3">
    <name type="scientific">Entamoeba invadens IP1</name>
    <dbReference type="NCBI Taxonomy" id="370355"/>
    <lineage>
        <taxon>Eukaryota</taxon>
        <taxon>Amoebozoa</taxon>
        <taxon>Evosea</taxon>
        <taxon>Archamoebae</taxon>
        <taxon>Mastigamoebida</taxon>
        <taxon>Entamoebidae</taxon>
        <taxon>Entamoeba</taxon>
    </lineage>
</organism>
<dbReference type="OMA" id="QFANEIP"/>
<accession>A0A0A1U948</accession>
<reference evidence="2 3" key="1">
    <citation type="submission" date="2012-10" db="EMBL/GenBank/DDBJ databases">
        <authorList>
            <person name="Zafar N."/>
            <person name="Inman J."/>
            <person name="Hall N."/>
            <person name="Lorenzi H."/>
            <person name="Caler E."/>
        </authorList>
    </citation>
    <scope>NUCLEOTIDE SEQUENCE [LARGE SCALE GENOMIC DNA]</scope>
    <source>
        <strain evidence="2 3">IP1</strain>
    </source>
</reference>
<evidence type="ECO:0000313" key="3">
    <source>
        <dbReference type="Proteomes" id="UP000014680"/>
    </source>
</evidence>
<feature type="compositionally biased region" description="Basic residues" evidence="1">
    <location>
        <begin position="557"/>
        <end position="571"/>
    </location>
</feature>
<dbReference type="EMBL" id="KB206474">
    <property type="protein sequence ID" value="ELP91414.1"/>
    <property type="molecule type" value="Genomic_DNA"/>
</dbReference>
<evidence type="ECO:0000256" key="1">
    <source>
        <dbReference type="SAM" id="MobiDB-lite"/>
    </source>
</evidence>
<gene>
    <name evidence="2" type="ORF">EIN_155210</name>
</gene>
<protein>
    <submittedName>
        <fullName evidence="2">Uncharacterized protein</fullName>
    </submittedName>
</protein>